<keyword evidence="2" id="KW-1185">Reference proteome</keyword>
<accession>A0A7I5EE96</accession>
<dbReference type="AlphaFoldDB" id="A0A7I5EE96"/>
<dbReference type="OMA" id="KEYFLHH"/>
<dbReference type="PANTHER" id="PTHR33977">
    <property type="entry name" value="ZINC ION BINDING PROTEIN"/>
    <property type="match status" value="1"/>
</dbReference>
<dbReference type="WBParaSite" id="HCON_00173360-00001">
    <property type="protein sequence ID" value="HCON_00173360-00001"/>
    <property type="gene ID" value="HCON_00173360"/>
</dbReference>
<sequence>MRKDYESKECKLYFVTKKDLWNVMTKYKLTPGLRDRDDVTSLELREQERNPSDGIRFFKKQDEPSGKGFVLVIITPRQQRWLDQFASKGIAVDDTHNVTRYALKLATVMVIDDRDRGLPAAFLLSGEMTAKEVKILFDEIKKIVPNFAPKSLVSDEALAFYNGFKSSFPDREVDHFLCRFHILQSWKRKTKEFVKPELQRGIIGAFRNLLRISDEATFHARLGEVLTHLRLKNCSRLIQYLQREYLGEEKIKKWAAFRRQGVVMSTSMYTERWHLRLKQEKLKRKANSRIDYVVDTLIKAVEELALDFEIRDRRQLVSSYRMRENNIQHKLAVRFYKESSDKIHKVGDLAWNVYSATSGTVYRVEFDGHCVCSPQTNTHCSRCHVCPYSFTCSCRSGALAGVACLHGHAVKFYGQEETVQEGQEETVQGQEEIVQERREEIVQESTFIELQPEPRGVVIVHSERDPGPIRDIRGELHALRDDIAKSYTMIHAKVNALVRQEDENALDTLTALAERLRVIAGDTNVPLEAAGIVSRPDVPAHGRPKMQKSELYSRARIRKEMRRKTQSVEDIRVDPEEILFCSICFEEDPTLPEDMDPEEPDARETQWMRCTECRVWAHAVCARGVQQRKCRACKKGMYSIYV</sequence>
<protein>
    <submittedName>
        <fullName evidence="3">MULE domain-containing protein</fullName>
    </submittedName>
</protein>
<organism evidence="2 3">
    <name type="scientific">Haemonchus contortus</name>
    <name type="common">Barber pole worm</name>
    <dbReference type="NCBI Taxonomy" id="6289"/>
    <lineage>
        <taxon>Eukaryota</taxon>
        <taxon>Metazoa</taxon>
        <taxon>Ecdysozoa</taxon>
        <taxon>Nematoda</taxon>
        <taxon>Chromadorea</taxon>
        <taxon>Rhabditida</taxon>
        <taxon>Rhabditina</taxon>
        <taxon>Rhabditomorpha</taxon>
        <taxon>Strongyloidea</taxon>
        <taxon>Trichostrongylidae</taxon>
        <taxon>Haemonchus</taxon>
    </lineage>
</organism>
<reference evidence="3" key="1">
    <citation type="submission" date="2020-12" db="UniProtKB">
        <authorList>
            <consortium name="WormBaseParasite"/>
        </authorList>
    </citation>
    <scope>IDENTIFICATION</scope>
    <source>
        <strain evidence="3">MHco3</strain>
    </source>
</reference>
<proteinExistence type="predicted"/>
<dbReference type="OrthoDB" id="5866964at2759"/>
<evidence type="ECO:0000313" key="3">
    <source>
        <dbReference type="WBParaSite" id="HCON_00173360-00001"/>
    </source>
</evidence>
<evidence type="ECO:0000259" key="1">
    <source>
        <dbReference type="Pfam" id="PF10551"/>
    </source>
</evidence>
<name>A0A7I5EE96_HAECO</name>
<dbReference type="Pfam" id="PF10551">
    <property type="entry name" value="MULE"/>
    <property type="match status" value="1"/>
</dbReference>
<dbReference type="Proteomes" id="UP000025227">
    <property type="component" value="Unplaced"/>
</dbReference>
<dbReference type="PANTHER" id="PTHR33977:SF1">
    <property type="entry name" value="ZINC ION BINDING PROTEIN"/>
    <property type="match status" value="1"/>
</dbReference>
<feature type="domain" description="MULE transposase" evidence="1">
    <location>
        <begin position="91"/>
        <end position="184"/>
    </location>
</feature>
<evidence type="ECO:0000313" key="2">
    <source>
        <dbReference type="Proteomes" id="UP000025227"/>
    </source>
</evidence>
<dbReference type="InterPro" id="IPR018289">
    <property type="entry name" value="MULE_transposase_dom"/>
</dbReference>